<dbReference type="AlphaFoldDB" id="A0A1A6BIE8"/>
<evidence type="ECO:0000313" key="3">
    <source>
        <dbReference type="Proteomes" id="UP000093757"/>
    </source>
</evidence>
<gene>
    <name evidence="2" type="ORF">A9W98_16710</name>
</gene>
<dbReference type="Pfam" id="PF13822">
    <property type="entry name" value="ACC_epsilon"/>
    <property type="match status" value="1"/>
</dbReference>
<dbReference type="GO" id="GO:0003989">
    <property type="term" value="F:acetyl-CoA carboxylase activity"/>
    <property type="evidence" value="ECO:0007669"/>
    <property type="project" value="InterPro"/>
</dbReference>
<accession>A0A1A6BIE8</accession>
<evidence type="ECO:0008006" key="4">
    <source>
        <dbReference type="Google" id="ProtNLM"/>
    </source>
</evidence>
<dbReference type="OrthoDB" id="4749910at2"/>
<name>A0A1A6BIE8_MYCGO</name>
<comment type="caution">
    <text evidence="2">The sequence shown here is derived from an EMBL/GenBank/DDBJ whole genome shotgun (WGS) entry which is preliminary data.</text>
</comment>
<dbReference type="Proteomes" id="UP000093757">
    <property type="component" value="Unassembled WGS sequence"/>
</dbReference>
<dbReference type="InterPro" id="IPR032716">
    <property type="entry name" value="ACC_epsilon"/>
</dbReference>
<sequence length="92" mass="10322">MSEDIDVTDVSEASEAVEAQAPHPHEPHLQILRGHPTHQELAALVAVLGTIGHAPEPALPEPSRWGLPVDKLRYPMHSWQRITLQEMTHMRQ</sequence>
<evidence type="ECO:0000256" key="1">
    <source>
        <dbReference type="SAM" id="MobiDB-lite"/>
    </source>
</evidence>
<protein>
    <recommendedName>
        <fullName evidence="4">Acyl-CoA carboxylase subunit epsilon</fullName>
    </recommendedName>
</protein>
<feature type="compositionally biased region" description="Low complexity" evidence="1">
    <location>
        <begin position="10"/>
        <end position="19"/>
    </location>
</feature>
<dbReference type="GO" id="GO:0004658">
    <property type="term" value="F:propionyl-CoA carboxylase activity"/>
    <property type="evidence" value="ECO:0007669"/>
    <property type="project" value="InterPro"/>
</dbReference>
<organism evidence="2 3">
    <name type="scientific">Mycobacterium gordonae</name>
    <dbReference type="NCBI Taxonomy" id="1778"/>
    <lineage>
        <taxon>Bacteria</taxon>
        <taxon>Bacillati</taxon>
        <taxon>Actinomycetota</taxon>
        <taxon>Actinomycetes</taxon>
        <taxon>Mycobacteriales</taxon>
        <taxon>Mycobacteriaceae</taxon>
        <taxon>Mycobacterium</taxon>
    </lineage>
</organism>
<dbReference type="EMBL" id="MAEM01000222">
    <property type="protein sequence ID" value="OBS02100.1"/>
    <property type="molecule type" value="Genomic_DNA"/>
</dbReference>
<proteinExistence type="predicted"/>
<feature type="region of interest" description="Disordered" evidence="1">
    <location>
        <begin position="1"/>
        <end position="30"/>
    </location>
</feature>
<evidence type="ECO:0000313" key="2">
    <source>
        <dbReference type="EMBL" id="OBS02100.1"/>
    </source>
</evidence>
<reference evidence="2 3" key="1">
    <citation type="submission" date="2016-06" db="EMBL/GenBank/DDBJ databases">
        <authorList>
            <person name="Kjaerup R.B."/>
            <person name="Dalgaard T.S."/>
            <person name="Juul-Madsen H.R."/>
        </authorList>
    </citation>
    <scope>NUCLEOTIDE SEQUENCE [LARGE SCALE GENOMIC DNA]</scope>
    <source>
        <strain evidence="2 3">1245752.6</strain>
    </source>
</reference>